<reference evidence="1" key="1">
    <citation type="submission" date="2023-06" db="EMBL/GenBank/DDBJ databases">
        <authorList>
            <consortium name="Lawrence Berkeley National Laboratory"/>
            <person name="Ahrendt S."/>
            <person name="Sahu N."/>
            <person name="Indic B."/>
            <person name="Wong-Bajracharya J."/>
            <person name="Merenyi Z."/>
            <person name="Ke H.-M."/>
            <person name="Monk M."/>
            <person name="Kocsube S."/>
            <person name="Drula E."/>
            <person name="Lipzen A."/>
            <person name="Balint B."/>
            <person name="Henrissat B."/>
            <person name="Andreopoulos B."/>
            <person name="Martin F.M."/>
            <person name="Harder C.B."/>
            <person name="Rigling D."/>
            <person name="Ford K.L."/>
            <person name="Foster G.D."/>
            <person name="Pangilinan J."/>
            <person name="Papanicolaou A."/>
            <person name="Barry K."/>
            <person name="LaButti K."/>
            <person name="Viragh M."/>
            <person name="Koriabine M."/>
            <person name="Yan M."/>
            <person name="Riley R."/>
            <person name="Champramary S."/>
            <person name="Plett K.L."/>
            <person name="Tsai I.J."/>
            <person name="Slot J."/>
            <person name="Sipos G."/>
            <person name="Plett J."/>
            <person name="Nagy L.G."/>
            <person name="Grigoriev I.V."/>
        </authorList>
    </citation>
    <scope>NUCLEOTIDE SEQUENCE</scope>
    <source>
        <strain evidence="1">CCBAS 213</strain>
    </source>
</reference>
<accession>A0AA39JQC7</accession>
<dbReference type="RefSeq" id="XP_060326005.1">
    <property type="nucleotide sequence ID" value="XM_060483866.1"/>
</dbReference>
<evidence type="ECO:0000313" key="1">
    <source>
        <dbReference type="EMBL" id="KAK0446980.1"/>
    </source>
</evidence>
<name>A0AA39JQC7_ARMTA</name>
<evidence type="ECO:0000313" key="2">
    <source>
        <dbReference type="Proteomes" id="UP001175211"/>
    </source>
</evidence>
<protein>
    <submittedName>
        <fullName evidence="1">Uncharacterized protein</fullName>
    </submittedName>
</protein>
<dbReference type="GeneID" id="85367414"/>
<gene>
    <name evidence="1" type="ORF">EV420DRAFT_885136</name>
</gene>
<keyword evidence="2" id="KW-1185">Reference proteome</keyword>
<dbReference type="Proteomes" id="UP001175211">
    <property type="component" value="Unassembled WGS sequence"/>
</dbReference>
<comment type="caution">
    <text evidence="1">The sequence shown here is derived from an EMBL/GenBank/DDBJ whole genome shotgun (WGS) entry which is preliminary data.</text>
</comment>
<sequence length="201" mass="22411">MIVWRDSILTCVLCFTRCFGQKKIFPESGLQSLFNTKAMKGCSPYEIADFFWPLPLGNACPQFPGKWLMEIPTWSHSFSCSTIATDTDSCLRDFVHCHQLPRISLGSLSSGDAGINSPRQKKTSSVWLHQSPFLTRKTRLWVYTKGKGMSSRVTSSIRNEHTSLARLETWTQSTLLKAPGEFSLTIALHRGDDTAGCGIGD</sequence>
<dbReference type="EMBL" id="JAUEPS010000045">
    <property type="protein sequence ID" value="KAK0446980.1"/>
    <property type="molecule type" value="Genomic_DNA"/>
</dbReference>
<organism evidence="1 2">
    <name type="scientific">Armillaria tabescens</name>
    <name type="common">Ringless honey mushroom</name>
    <name type="synonym">Agaricus tabescens</name>
    <dbReference type="NCBI Taxonomy" id="1929756"/>
    <lineage>
        <taxon>Eukaryota</taxon>
        <taxon>Fungi</taxon>
        <taxon>Dikarya</taxon>
        <taxon>Basidiomycota</taxon>
        <taxon>Agaricomycotina</taxon>
        <taxon>Agaricomycetes</taxon>
        <taxon>Agaricomycetidae</taxon>
        <taxon>Agaricales</taxon>
        <taxon>Marasmiineae</taxon>
        <taxon>Physalacriaceae</taxon>
        <taxon>Desarmillaria</taxon>
    </lineage>
</organism>
<dbReference type="AlphaFoldDB" id="A0AA39JQC7"/>
<proteinExistence type="predicted"/>